<accession>A0A2S0WX32</accession>
<dbReference type="EMBL" id="CP028913">
    <property type="protein sequence ID" value="AWB95903.1"/>
    <property type="molecule type" value="Genomic_DNA"/>
</dbReference>
<feature type="transmembrane region" description="Helical" evidence="1">
    <location>
        <begin position="398"/>
        <end position="416"/>
    </location>
</feature>
<feature type="transmembrane region" description="Helical" evidence="1">
    <location>
        <begin position="428"/>
        <end position="445"/>
    </location>
</feature>
<dbReference type="OrthoDB" id="3218260at2"/>
<gene>
    <name evidence="2" type="ORF">DCE93_09710</name>
</gene>
<evidence type="ECO:0008006" key="4">
    <source>
        <dbReference type="Google" id="ProtNLM"/>
    </source>
</evidence>
<sequence length="512" mass="53616">MNLPERLSRIFTRPLATFFAIWLGLFLAATAWAFSTPLSGGPDEPAHIVKAASVVRGQFLGDQTDEGAVRMVTVPESIALAHSWPCFAFHPELAASCVTGDYIGTGKSVQAPTSAGLYNPVFYLLVGWPSLLVPDNGAAAVYGMRLVGAFFTTGFLAVGVLALTRLRASRFTALGAAAAITPMVLFLTAVVNPNAVEVAAALALIGSLFRLLSPEPLTRRWPWLFAVAVSGALLPQARGLSPLWVVLIAAIVLTVVPWATVIREVRRPAGAATVAIVAVASLCGVAWTLYTGSLGSLGSFPGADNTPFRAFVNMLSDYIFSEGIIGNFGWLDTPAPGFVYLTWSLLIGAVIVTGLSSARGRALAGQLVAAAGVVLLPAVVQAASISTSGYIWQGRYALAAYVCLIATVVAVTRVPALDGALRSWADRAVWIVASAVVIGYVWSIVETLRRNQGGVSVIDLLLRPEWSPPGGVVIWIILEAIGVVIAAFVLIRATERPGLPYGAVPSAATNGG</sequence>
<organism evidence="2 3">
    <name type="scientific">Agromyces badenianii</name>
    <dbReference type="NCBI Taxonomy" id="2080742"/>
    <lineage>
        <taxon>Bacteria</taxon>
        <taxon>Bacillati</taxon>
        <taxon>Actinomycetota</taxon>
        <taxon>Actinomycetes</taxon>
        <taxon>Micrococcales</taxon>
        <taxon>Microbacteriaceae</taxon>
        <taxon>Agromyces</taxon>
    </lineage>
</organism>
<evidence type="ECO:0000256" key="1">
    <source>
        <dbReference type="SAM" id="Phobius"/>
    </source>
</evidence>
<dbReference type="Proteomes" id="UP000244729">
    <property type="component" value="Chromosome"/>
</dbReference>
<feature type="transmembrane region" description="Helical" evidence="1">
    <location>
        <begin position="171"/>
        <end position="189"/>
    </location>
</feature>
<evidence type="ECO:0000313" key="2">
    <source>
        <dbReference type="EMBL" id="AWB95903.1"/>
    </source>
</evidence>
<dbReference type="KEGG" id="agm:DCE93_09710"/>
<feature type="transmembrane region" description="Helical" evidence="1">
    <location>
        <begin position="243"/>
        <end position="262"/>
    </location>
</feature>
<name>A0A2S0WX32_9MICO</name>
<feature type="transmembrane region" description="Helical" evidence="1">
    <location>
        <begin position="269"/>
        <end position="290"/>
    </location>
</feature>
<protein>
    <recommendedName>
        <fullName evidence="4">DUF2142 domain-containing protein</fullName>
    </recommendedName>
</protein>
<dbReference type="Pfam" id="PF09913">
    <property type="entry name" value="DUF2142"/>
    <property type="match status" value="1"/>
</dbReference>
<keyword evidence="3" id="KW-1185">Reference proteome</keyword>
<feature type="transmembrane region" description="Helical" evidence="1">
    <location>
        <begin position="472"/>
        <end position="491"/>
    </location>
</feature>
<feature type="transmembrane region" description="Helical" evidence="1">
    <location>
        <begin position="139"/>
        <end position="164"/>
    </location>
</feature>
<reference evidence="2 3" key="1">
    <citation type="submission" date="2018-04" db="EMBL/GenBank/DDBJ databases">
        <authorList>
            <person name="Li J."/>
        </authorList>
    </citation>
    <scope>NUCLEOTIDE SEQUENCE [LARGE SCALE GENOMIC DNA]</scope>
    <source>
        <strain evidence="3">30A</strain>
    </source>
</reference>
<feature type="transmembrane region" description="Helical" evidence="1">
    <location>
        <begin position="337"/>
        <end position="355"/>
    </location>
</feature>
<dbReference type="AlphaFoldDB" id="A0A2S0WX32"/>
<feature type="transmembrane region" description="Helical" evidence="1">
    <location>
        <begin position="367"/>
        <end position="392"/>
    </location>
</feature>
<keyword evidence="1" id="KW-1133">Transmembrane helix</keyword>
<proteinExistence type="predicted"/>
<keyword evidence="1" id="KW-0812">Transmembrane</keyword>
<dbReference type="InterPro" id="IPR018674">
    <property type="entry name" value="DUF2142_membrane"/>
</dbReference>
<dbReference type="RefSeq" id="WP_108595710.1">
    <property type="nucleotide sequence ID" value="NZ_CP028913.1"/>
</dbReference>
<evidence type="ECO:0000313" key="3">
    <source>
        <dbReference type="Proteomes" id="UP000244729"/>
    </source>
</evidence>
<keyword evidence="1" id="KW-0472">Membrane</keyword>